<dbReference type="PANTHER" id="PTHR44196:SF1">
    <property type="entry name" value="DEHYDROGENASE_REDUCTASE SDR FAMILY MEMBER 7B"/>
    <property type="match status" value="1"/>
</dbReference>
<keyword evidence="5" id="KW-1133">Transmembrane helix</keyword>
<accession>A0A848DHE4</accession>
<evidence type="ECO:0000313" key="6">
    <source>
        <dbReference type="EMBL" id="NMH91931.1"/>
    </source>
</evidence>
<organism evidence="6 7">
    <name type="scientific">Pseudonocardia bannensis</name>
    <dbReference type="NCBI Taxonomy" id="630973"/>
    <lineage>
        <taxon>Bacteria</taxon>
        <taxon>Bacillati</taxon>
        <taxon>Actinomycetota</taxon>
        <taxon>Actinomycetes</taxon>
        <taxon>Pseudonocardiales</taxon>
        <taxon>Pseudonocardiaceae</taxon>
        <taxon>Pseudonocardia</taxon>
    </lineage>
</organism>
<evidence type="ECO:0000256" key="2">
    <source>
        <dbReference type="ARBA" id="ARBA00023002"/>
    </source>
</evidence>
<keyword evidence="5" id="KW-0812">Transmembrane</keyword>
<dbReference type="EMBL" id="JAAXKZ010000027">
    <property type="protein sequence ID" value="NMH91931.1"/>
    <property type="molecule type" value="Genomic_DNA"/>
</dbReference>
<comment type="similarity">
    <text evidence="1 3">Belongs to the short-chain dehydrogenases/reductases (SDR) family.</text>
</comment>
<gene>
    <name evidence="6" type="ORF">HF519_10155</name>
</gene>
<dbReference type="AlphaFoldDB" id="A0A848DHE4"/>
<dbReference type="SUPFAM" id="SSF51735">
    <property type="entry name" value="NAD(P)-binding Rossmann-fold domains"/>
    <property type="match status" value="1"/>
</dbReference>
<dbReference type="Pfam" id="PF00106">
    <property type="entry name" value="adh_short"/>
    <property type="match status" value="1"/>
</dbReference>
<dbReference type="PROSITE" id="PS00061">
    <property type="entry name" value="ADH_SHORT"/>
    <property type="match status" value="1"/>
</dbReference>
<keyword evidence="7" id="KW-1185">Reference proteome</keyword>
<dbReference type="PRINTS" id="PR00081">
    <property type="entry name" value="GDHRDH"/>
</dbReference>
<reference evidence="6 7" key="1">
    <citation type="submission" date="2020-04" db="EMBL/GenBank/DDBJ databases">
        <authorList>
            <person name="Klaysubun C."/>
            <person name="Duangmal K."/>
            <person name="Lipun K."/>
        </authorList>
    </citation>
    <scope>NUCLEOTIDE SEQUENCE [LARGE SCALE GENOMIC DNA]</scope>
    <source>
        <strain evidence="6 7">DSM 45300</strain>
    </source>
</reference>
<dbReference type="PANTHER" id="PTHR44196">
    <property type="entry name" value="DEHYDROGENASE/REDUCTASE SDR FAMILY MEMBER 7B"/>
    <property type="match status" value="1"/>
</dbReference>
<evidence type="ECO:0000256" key="3">
    <source>
        <dbReference type="RuleBase" id="RU000363"/>
    </source>
</evidence>
<proteinExistence type="inferred from homology"/>
<evidence type="ECO:0000313" key="7">
    <source>
        <dbReference type="Proteomes" id="UP000586918"/>
    </source>
</evidence>
<dbReference type="InterPro" id="IPR020904">
    <property type="entry name" value="Sc_DH/Rdtase_CS"/>
</dbReference>
<dbReference type="PRINTS" id="PR00080">
    <property type="entry name" value="SDRFAMILY"/>
</dbReference>
<keyword evidence="5" id="KW-0472">Membrane</keyword>
<feature type="compositionally biased region" description="Low complexity" evidence="4">
    <location>
        <begin position="271"/>
        <end position="285"/>
    </location>
</feature>
<name>A0A848DHE4_9PSEU</name>
<feature type="region of interest" description="Disordered" evidence="4">
    <location>
        <begin position="231"/>
        <end position="285"/>
    </location>
</feature>
<dbReference type="GO" id="GO:0016491">
    <property type="term" value="F:oxidoreductase activity"/>
    <property type="evidence" value="ECO:0007669"/>
    <property type="project" value="UniProtKB-KW"/>
</dbReference>
<evidence type="ECO:0000256" key="4">
    <source>
        <dbReference type="SAM" id="MobiDB-lite"/>
    </source>
</evidence>
<evidence type="ECO:0000256" key="1">
    <source>
        <dbReference type="ARBA" id="ARBA00006484"/>
    </source>
</evidence>
<keyword evidence="2" id="KW-0560">Oxidoreductase</keyword>
<sequence>MRNAESLAQAAADCAERGSRALIAPADVTDPEAVEDAARRTVDRFGRIDAWVNAASVMAFGSFLDVPLDDVRRVLDVNVMGYVHGCRAALPRMIERDRGVIVNVSSILGVVAAPFVSSYAMSKFAVRGLGVSLRQELRLAGIRGVEVCTVLPAAIDTPIWENAANHSGRRARALPPVYTPERVARIIVNQIRVPRREVVAGGLLGRAFLLHHKVLPGPAERVLAEEMDRLGLSRTEPAPDSTGNLYRPTPGPGRIHGGWQGRRRERRRRAAGLAAAAGVTAAARR</sequence>
<feature type="transmembrane region" description="Helical" evidence="5">
    <location>
        <begin position="100"/>
        <end position="121"/>
    </location>
</feature>
<feature type="compositionally biased region" description="Basic residues" evidence="4">
    <location>
        <begin position="261"/>
        <end position="270"/>
    </location>
</feature>
<dbReference type="InterPro" id="IPR036291">
    <property type="entry name" value="NAD(P)-bd_dom_sf"/>
</dbReference>
<comment type="caution">
    <text evidence="6">The sequence shown here is derived from an EMBL/GenBank/DDBJ whole genome shotgun (WGS) entry which is preliminary data.</text>
</comment>
<protein>
    <submittedName>
        <fullName evidence="6">SDR family NAD(P)-dependent oxidoreductase</fullName>
    </submittedName>
</protein>
<dbReference type="Proteomes" id="UP000586918">
    <property type="component" value="Unassembled WGS sequence"/>
</dbReference>
<evidence type="ECO:0000256" key="5">
    <source>
        <dbReference type="SAM" id="Phobius"/>
    </source>
</evidence>
<dbReference type="GO" id="GO:0016020">
    <property type="term" value="C:membrane"/>
    <property type="evidence" value="ECO:0007669"/>
    <property type="project" value="TreeGrafter"/>
</dbReference>
<dbReference type="RefSeq" id="WP_169412487.1">
    <property type="nucleotide sequence ID" value="NZ_JAAXKZ010000027.1"/>
</dbReference>
<dbReference type="InterPro" id="IPR002347">
    <property type="entry name" value="SDR_fam"/>
</dbReference>
<dbReference type="Gene3D" id="3.40.50.720">
    <property type="entry name" value="NAD(P)-binding Rossmann-like Domain"/>
    <property type="match status" value="1"/>
</dbReference>